<feature type="domain" description="Pyruvate phosphate dikinase AMP/ATP-binding" evidence="2">
    <location>
        <begin position="62"/>
        <end position="287"/>
    </location>
</feature>
<dbReference type="SUPFAM" id="SSF52009">
    <property type="entry name" value="Phosphohistidine domain"/>
    <property type="match status" value="1"/>
</dbReference>
<dbReference type="Gene3D" id="1.20.80.30">
    <property type="match status" value="1"/>
</dbReference>
<dbReference type="PANTHER" id="PTHR22931">
    <property type="entry name" value="PHOSPHOENOLPYRUVATE DIKINASE-RELATED"/>
    <property type="match status" value="1"/>
</dbReference>
<dbReference type="InterPro" id="IPR010121">
    <property type="entry name" value="Pyruvate_phosphate_dikinase"/>
</dbReference>
<dbReference type="GO" id="GO:0016301">
    <property type="term" value="F:kinase activity"/>
    <property type="evidence" value="ECO:0007669"/>
    <property type="project" value="InterPro"/>
</dbReference>
<evidence type="ECO:0000259" key="2">
    <source>
        <dbReference type="Pfam" id="PF01326"/>
    </source>
</evidence>
<dbReference type="Pfam" id="PF01326">
    <property type="entry name" value="PPDK_N"/>
    <property type="match status" value="2"/>
</dbReference>
<dbReference type="Pfam" id="PF00391">
    <property type="entry name" value="PEP-utilizers"/>
    <property type="match status" value="1"/>
</dbReference>
<evidence type="ECO:0000313" key="3">
    <source>
        <dbReference type="EMBL" id="MCG2625033.1"/>
    </source>
</evidence>
<dbReference type="Gene3D" id="1.10.189.10">
    <property type="entry name" value="Pyruvate Phosphate Dikinase, domain 2"/>
    <property type="match status" value="1"/>
</dbReference>
<organism evidence="3 4">
    <name type="scientific">Bradyrhizobium zhengyangense</name>
    <dbReference type="NCBI Taxonomy" id="2911009"/>
    <lineage>
        <taxon>Bacteria</taxon>
        <taxon>Pseudomonadati</taxon>
        <taxon>Pseudomonadota</taxon>
        <taxon>Alphaproteobacteria</taxon>
        <taxon>Hyphomicrobiales</taxon>
        <taxon>Nitrobacteraceae</taxon>
        <taxon>Bradyrhizobium</taxon>
    </lineage>
</organism>
<gene>
    <name evidence="3" type="ORF">L6654_00240</name>
</gene>
<dbReference type="GO" id="GO:0050242">
    <property type="term" value="F:pyruvate, phosphate dikinase activity"/>
    <property type="evidence" value="ECO:0007669"/>
    <property type="project" value="InterPro"/>
</dbReference>
<evidence type="ECO:0000313" key="4">
    <source>
        <dbReference type="Proteomes" id="UP001139054"/>
    </source>
</evidence>
<protein>
    <submittedName>
        <fullName evidence="3">PEP-utilizing enzyme</fullName>
    </submittedName>
</protein>
<reference evidence="3" key="1">
    <citation type="submission" date="2022-01" db="EMBL/GenBank/DDBJ databases">
        <title>Genome sequnece data of strain Bradyrhizobium sp. nov.</title>
        <authorList>
            <person name="Zhang J."/>
        </authorList>
    </citation>
    <scope>NUCLEOTIDE SEQUENCE</scope>
    <source>
        <strain evidence="3">WYCCWR 13023</strain>
    </source>
</reference>
<sequence length="537" mass="56532">MHIVRIGAEATELRPAEEIGAKAANLARMAALGLPVPPAFVLPVRLCADVIAGHAHAVQHLRDGLKDGIAFLESATGKRFGDRRQPLLVSVRSGAARSMPGMLDTVLDVGCTLDAVHGLIRATGRPRLAWDCRRRFLESFGETVLGLDPAPFAVRISELVDAEGVASDRELDGEALERLAAAEQALIEDHADGCLDDAAAQLEAAARAVYQSWTSERAQTYRKLQQLDDLEGTAVTIQAMVFGNGGLASGAGVAFSRDPSTGASHTMIDLVLDAQGEDVVSGRRTPDPDDAIARALPGIRAELSNVLKRLEREFGDVQDVEFTVEDGKLWMLQTRSAKRTPRAAVRIAIDLVHEGLIAKDEALTRLAGIDVASLVDISLVGAGKPAASGTGASGGIGVGRASFDSEGAKRLAATGEPVILLRPDTSTADIAGFAVAAGIVTAVGARTSHAALVARQMGKPCVVGCGELKIDPDSRRARLADATLSEGDWITIEGDAGQIYLGRCQTSETRPEAELAEIVAWQSQSCDQRRAGVETSQ</sequence>
<dbReference type="InterPro" id="IPR036637">
    <property type="entry name" value="Phosphohistidine_dom_sf"/>
</dbReference>
<dbReference type="Gene3D" id="3.30.1490.20">
    <property type="entry name" value="ATP-grasp fold, A domain"/>
    <property type="match status" value="1"/>
</dbReference>
<dbReference type="RefSeq" id="WP_237889375.1">
    <property type="nucleotide sequence ID" value="NZ_JAKLTY010000001.1"/>
</dbReference>
<feature type="domain" description="Pyruvate phosphate dikinase AMP/ATP-binding" evidence="2">
    <location>
        <begin position="302"/>
        <end position="350"/>
    </location>
</feature>
<dbReference type="SUPFAM" id="SSF56059">
    <property type="entry name" value="Glutathione synthetase ATP-binding domain-like"/>
    <property type="match status" value="1"/>
</dbReference>
<dbReference type="InterPro" id="IPR008279">
    <property type="entry name" value="PEP-util_enz_mobile_dom"/>
</dbReference>
<accession>A0A9X1U7K5</accession>
<dbReference type="Gene3D" id="3.30.470.20">
    <property type="entry name" value="ATP-grasp fold, B domain"/>
    <property type="match status" value="1"/>
</dbReference>
<dbReference type="InterPro" id="IPR002192">
    <property type="entry name" value="PPDK_AMP/ATP-bd"/>
</dbReference>
<dbReference type="PANTHER" id="PTHR22931:SF9">
    <property type="entry name" value="PYRUVATE, PHOSPHATE DIKINASE 1, CHLOROPLASTIC"/>
    <property type="match status" value="1"/>
</dbReference>
<dbReference type="GO" id="GO:0005524">
    <property type="term" value="F:ATP binding"/>
    <property type="evidence" value="ECO:0007669"/>
    <property type="project" value="InterPro"/>
</dbReference>
<dbReference type="PROSITE" id="PS00370">
    <property type="entry name" value="PEP_ENZYMES_PHOS_SITE"/>
    <property type="match status" value="1"/>
</dbReference>
<dbReference type="Gene3D" id="3.50.30.10">
    <property type="entry name" value="Phosphohistidine domain"/>
    <property type="match status" value="1"/>
</dbReference>
<comment type="caution">
    <text evidence="3">The sequence shown here is derived from an EMBL/GenBank/DDBJ whole genome shotgun (WGS) entry which is preliminary data.</text>
</comment>
<evidence type="ECO:0000259" key="1">
    <source>
        <dbReference type="Pfam" id="PF00391"/>
    </source>
</evidence>
<dbReference type="EMBL" id="JAKLTY010000001">
    <property type="protein sequence ID" value="MCG2625033.1"/>
    <property type="molecule type" value="Genomic_DNA"/>
</dbReference>
<dbReference type="Proteomes" id="UP001139054">
    <property type="component" value="Unassembled WGS sequence"/>
</dbReference>
<dbReference type="InterPro" id="IPR018274">
    <property type="entry name" value="PEP_util_AS"/>
</dbReference>
<proteinExistence type="predicted"/>
<dbReference type="AlphaFoldDB" id="A0A9X1U7K5"/>
<dbReference type="InterPro" id="IPR013815">
    <property type="entry name" value="ATP_grasp_subdomain_1"/>
</dbReference>
<feature type="domain" description="PEP-utilising enzyme mobile" evidence="1">
    <location>
        <begin position="416"/>
        <end position="497"/>
    </location>
</feature>
<name>A0A9X1U7K5_9BRAD</name>